<dbReference type="InterPro" id="IPR025736">
    <property type="entry name" value="PucR_C-HTH_dom"/>
</dbReference>
<name>A0A1Q2D748_9ENTE</name>
<dbReference type="Gene3D" id="1.10.10.2840">
    <property type="entry name" value="PucR C-terminal helix-turn-helix domain"/>
    <property type="match status" value="1"/>
</dbReference>
<proteinExistence type="predicted"/>
<dbReference type="KEGG" id="vpi:BW732_07910"/>
<dbReference type="AlphaFoldDB" id="A0A1Q2D748"/>
<dbReference type="Pfam" id="PF07905">
    <property type="entry name" value="PucR"/>
    <property type="match status" value="1"/>
</dbReference>
<dbReference type="InterPro" id="IPR012914">
    <property type="entry name" value="PucR_dom"/>
</dbReference>
<feature type="domain" description="Purine catabolism PurC-like" evidence="1">
    <location>
        <begin position="7"/>
        <end position="123"/>
    </location>
</feature>
<dbReference type="InterPro" id="IPR051448">
    <property type="entry name" value="CdaR-like_regulators"/>
</dbReference>
<dbReference type="PANTHER" id="PTHR33744:SF1">
    <property type="entry name" value="DNA-BINDING TRANSCRIPTIONAL ACTIVATOR ADER"/>
    <property type="match status" value="1"/>
</dbReference>
<dbReference type="Proteomes" id="UP000188246">
    <property type="component" value="Chromosome"/>
</dbReference>
<dbReference type="STRING" id="633807.BW732_07910"/>
<evidence type="ECO:0000313" key="4">
    <source>
        <dbReference type="Proteomes" id="UP000188246"/>
    </source>
</evidence>
<gene>
    <name evidence="3" type="ORF">BW732_07910</name>
</gene>
<keyword evidence="4" id="KW-1185">Reference proteome</keyword>
<dbReference type="RefSeq" id="WP_161485537.1">
    <property type="nucleotide sequence ID" value="NZ_CP019609.1"/>
</dbReference>
<reference evidence="3 4" key="1">
    <citation type="journal article" date="2010" name="Int. J. Syst. Evol. Microbiol.">
        <title>Vagococcus penaei sp. nov., isolated from spoilage microbiota of cooked shrimp (Penaeus vannamei).</title>
        <authorList>
            <person name="Jaffres E."/>
            <person name="Prevost H."/>
            <person name="Rossero A."/>
            <person name="Joffraud J.J."/>
            <person name="Dousset X."/>
        </authorList>
    </citation>
    <scope>NUCLEOTIDE SEQUENCE [LARGE SCALE GENOMIC DNA]</scope>
    <source>
        <strain evidence="3 4">CD276</strain>
    </source>
</reference>
<protein>
    <recommendedName>
        <fullName evidence="5">PucR family transcriptional regulator</fullName>
    </recommendedName>
</protein>
<dbReference type="PANTHER" id="PTHR33744">
    <property type="entry name" value="CARBOHYDRATE DIACID REGULATOR"/>
    <property type="match status" value="1"/>
</dbReference>
<organism evidence="3 4">
    <name type="scientific">Vagococcus penaei</name>
    <dbReference type="NCBI Taxonomy" id="633807"/>
    <lineage>
        <taxon>Bacteria</taxon>
        <taxon>Bacillati</taxon>
        <taxon>Bacillota</taxon>
        <taxon>Bacilli</taxon>
        <taxon>Lactobacillales</taxon>
        <taxon>Enterococcaceae</taxon>
        <taxon>Vagococcus</taxon>
    </lineage>
</organism>
<evidence type="ECO:0008006" key="5">
    <source>
        <dbReference type="Google" id="ProtNLM"/>
    </source>
</evidence>
<evidence type="ECO:0000259" key="1">
    <source>
        <dbReference type="Pfam" id="PF07905"/>
    </source>
</evidence>
<accession>A0A1Q2D748</accession>
<feature type="domain" description="PucR C-terminal helix-turn-helix" evidence="2">
    <location>
        <begin position="481"/>
        <end position="538"/>
    </location>
</feature>
<evidence type="ECO:0000259" key="2">
    <source>
        <dbReference type="Pfam" id="PF13556"/>
    </source>
</evidence>
<dbReference type="InterPro" id="IPR042070">
    <property type="entry name" value="PucR_C-HTH_sf"/>
</dbReference>
<dbReference type="Pfam" id="PF13556">
    <property type="entry name" value="HTH_30"/>
    <property type="match status" value="1"/>
</dbReference>
<sequence>MKTLKTILSIPRFSDLRLLTTNTLNDTIVTNVEITETPDIAKFVSSHTLILTTAMYYKSKINELTFLIDSLINVNCSGICIKTGRFINKIPQDIIDYAAEKGLPIIEIPSTKPLGGILKDLSSYLNNSKEAEISYALDVQKQFSTLLLNDAPLRNVIKELGKALQTPILLVNPFMEPVALSDNWKQPDLKPNEIITQLIRHHSFNYEKNTEAILSGNNSDRIETDVYVIKSHTYYPYYLIVLSPEKIPYPASEFAIEQGLMVLSFTLLKNDKLYHAEKLRKSDYFATLIERQKKNDFDEKLWLTYETNFNLEFSKFYQVIYVKVEQKNLELPTSKKLEEKRKLAYEWLDAKVEPYLPKSIVFLDRAKNGTLILIQQPVEESKLISILTTLNQELKLKTGISLLFSCGRAYSHLDDLSKSLTEAEIVMKDAITKGTNNNITIYQPKGLHLLLDSIDKDEANYFCLDTLKTLTHPQSEMTMELRRTLKCFLENQCEFTKTANKLFIHRNTVKYRIDNIEEIIGEKIDTPENSFKLRLAIELSELD</sequence>
<evidence type="ECO:0000313" key="3">
    <source>
        <dbReference type="EMBL" id="AQP54150.1"/>
    </source>
</evidence>
<dbReference type="EMBL" id="CP019609">
    <property type="protein sequence ID" value="AQP54150.1"/>
    <property type="molecule type" value="Genomic_DNA"/>
</dbReference>